<feature type="compositionally biased region" description="Low complexity" evidence="1">
    <location>
        <begin position="199"/>
        <end position="234"/>
    </location>
</feature>
<sequence>MTEDVIEYYKDAFDQLTQGEDEPPRMYLGRIQQAADLAELTGNEGEALIEAKFKSGLLPRIKKHCYMMGATSFADYKQFAYGYWRGQHGTTLYPQDNPFIPQKADDRISTAWMNRNDPSRETIKKARSCAFHPPRLDHESGSNSPSINAITKQMQNLELFQHESENPPNDSHDNPNYSLERMLRRLIQEETKKLSQPTNSYNDRNNNRNQYRYNNNYHNNQYRNNSYHQYNNNRGNFDQYNKGTENQYNRNENQYNRSDNQYNRRNGENRPGPNRYQNNNNNESPYKQDPPPRPNSPSATLAVLEEENSGFIESLSSDDINNSYNQENEYFSDNDDYFDNDLQVHEDDFDELYAAQQRIPKPSTRQLRPRNETGKVNKVNSQKKVDFVDPPVRRKSRKQKQATQQLDNHMGSPSHVEQNFKLPAFQSSVPKPENLPVPPPPMPTTGLASIFGDSSLNKTQKPVGSQWTDIRNKNNNEMDIDSPPVEKETEKETEKLPSQNYSQAPLNTPTQNKTPPSKASQQKSPVTQRDKQKNVRRNNKKITALAQNIIRKEPYNVATDILNSPSLRRQFTGACRTARTLAVLDELPKQMQTTTALYAVFYLHSLPIRTLIDSGASKSCISLNLTQRLKLTIQEPSIAVFMLGNGDRHASLGIINDLPLKPNGTAAVPVLMEVLPTTPADIIVGNDWLRIAHAKIDYQTRKMWIHHGKPQSILISYERQRMDLISPWSNNESSLNKVIDSDVTDDDCSDDSGIDSTSDTYSTDSEEDVSPLEEMLTNEYWLGDELYLIVEITHPLELFPNNDVLQDVVAEEISLSITAYQTYDIPIISQHRSSNTFIFELNTSLPDYIEIYSGILYPSDTTYRISIINMSETENYNIKLGSMIGELVPITSDSQGYDLVNEVDKTRFLSNQDIPFRQSLSKDQLDQIEIRPLGNKLKKELIALIERYHDIFDWDKNRIDPNIAPIRQRPYRMSPLEIKHLKKEINRFCKMGIIRASSSPWAAPILMVKKKNNDYRLIVDYRKLNAITRADSYAIPRIDELLDSLGSASIFSALD</sequence>
<dbReference type="InterPro" id="IPR043502">
    <property type="entry name" value="DNA/RNA_pol_sf"/>
</dbReference>
<feature type="region of interest" description="Disordered" evidence="1">
    <location>
        <begin position="191"/>
        <end position="299"/>
    </location>
</feature>
<evidence type="ECO:0000313" key="3">
    <source>
        <dbReference type="Proteomes" id="UP000646827"/>
    </source>
</evidence>
<name>A0A8H7RCG1_9FUNG</name>
<dbReference type="EMBL" id="JAEPRB010001048">
    <property type="protein sequence ID" value="KAG2208412.1"/>
    <property type="molecule type" value="Genomic_DNA"/>
</dbReference>
<dbReference type="InterPro" id="IPR021109">
    <property type="entry name" value="Peptidase_aspartic_dom_sf"/>
</dbReference>
<reference evidence="2 3" key="1">
    <citation type="submission" date="2020-12" db="EMBL/GenBank/DDBJ databases">
        <title>Metabolic potential, ecology and presence of endohyphal bacteria is reflected in genomic diversity of Mucoromycotina.</title>
        <authorList>
            <person name="Muszewska A."/>
            <person name="Okrasinska A."/>
            <person name="Steczkiewicz K."/>
            <person name="Drgas O."/>
            <person name="Orlowska M."/>
            <person name="Perlinska-Lenart U."/>
            <person name="Aleksandrzak-Piekarczyk T."/>
            <person name="Szatraj K."/>
            <person name="Zielenkiewicz U."/>
            <person name="Pilsyk S."/>
            <person name="Malc E."/>
            <person name="Mieczkowski P."/>
            <person name="Kruszewska J.S."/>
            <person name="Biernat P."/>
            <person name="Pawlowska J."/>
        </authorList>
    </citation>
    <scope>NUCLEOTIDE SEQUENCE [LARGE SCALE GENOMIC DNA]</scope>
    <source>
        <strain evidence="2 3">CBS 142.35</strain>
    </source>
</reference>
<feature type="compositionally biased region" description="Pro residues" evidence="1">
    <location>
        <begin position="433"/>
        <end position="443"/>
    </location>
</feature>
<feature type="compositionally biased region" description="Polar residues" evidence="1">
    <location>
        <begin position="314"/>
        <end position="329"/>
    </location>
</feature>
<feature type="compositionally biased region" description="Polar residues" evidence="1">
    <location>
        <begin position="496"/>
        <end position="527"/>
    </location>
</feature>
<dbReference type="Gene3D" id="2.40.70.10">
    <property type="entry name" value="Acid Proteases"/>
    <property type="match status" value="1"/>
</dbReference>
<feature type="compositionally biased region" description="Polar residues" evidence="1">
    <location>
        <begin position="452"/>
        <end position="469"/>
    </location>
</feature>
<dbReference type="Pfam" id="PF08284">
    <property type="entry name" value="RVP_2"/>
    <property type="match status" value="1"/>
</dbReference>
<protein>
    <recommendedName>
        <fullName evidence="4">Peptidase A2 domain-containing protein</fullName>
    </recommendedName>
</protein>
<evidence type="ECO:0008006" key="4">
    <source>
        <dbReference type="Google" id="ProtNLM"/>
    </source>
</evidence>
<dbReference type="SUPFAM" id="SSF50630">
    <property type="entry name" value="Acid proteases"/>
    <property type="match status" value="1"/>
</dbReference>
<evidence type="ECO:0000313" key="2">
    <source>
        <dbReference type="EMBL" id="KAG2208412.1"/>
    </source>
</evidence>
<feature type="compositionally biased region" description="Low complexity" evidence="1">
    <location>
        <begin position="269"/>
        <end position="282"/>
    </location>
</feature>
<feature type="region of interest" description="Disordered" evidence="1">
    <location>
        <begin position="740"/>
        <end position="768"/>
    </location>
</feature>
<gene>
    <name evidence="2" type="ORF">INT45_011375</name>
</gene>
<dbReference type="PANTHER" id="PTHR15503">
    <property type="entry name" value="LDOC1 RELATED"/>
    <property type="match status" value="1"/>
</dbReference>
<evidence type="ECO:0000256" key="1">
    <source>
        <dbReference type="SAM" id="MobiDB-lite"/>
    </source>
</evidence>
<feature type="compositionally biased region" description="Acidic residues" evidence="1">
    <location>
        <begin position="742"/>
        <end position="753"/>
    </location>
</feature>
<feature type="compositionally biased region" description="Polar residues" evidence="1">
    <location>
        <begin position="235"/>
        <end position="244"/>
    </location>
</feature>
<dbReference type="Gene3D" id="3.10.10.10">
    <property type="entry name" value="HIV Type 1 Reverse Transcriptase, subunit A, domain 1"/>
    <property type="match status" value="1"/>
</dbReference>
<feature type="compositionally biased region" description="Low complexity" evidence="1">
    <location>
        <begin position="754"/>
        <end position="763"/>
    </location>
</feature>
<feature type="non-terminal residue" evidence="2">
    <location>
        <position position="1"/>
    </location>
</feature>
<accession>A0A8H7RCG1</accession>
<dbReference type="Proteomes" id="UP000646827">
    <property type="component" value="Unassembled WGS sequence"/>
</dbReference>
<organism evidence="2 3">
    <name type="scientific">Circinella minor</name>
    <dbReference type="NCBI Taxonomy" id="1195481"/>
    <lineage>
        <taxon>Eukaryota</taxon>
        <taxon>Fungi</taxon>
        <taxon>Fungi incertae sedis</taxon>
        <taxon>Mucoromycota</taxon>
        <taxon>Mucoromycotina</taxon>
        <taxon>Mucoromycetes</taxon>
        <taxon>Mucorales</taxon>
        <taxon>Lichtheimiaceae</taxon>
        <taxon>Circinella</taxon>
    </lineage>
</organism>
<feature type="region of interest" description="Disordered" evidence="1">
    <location>
        <begin position="357"/>
        <end position="539"/>
    </location>
</feature>
<proteinExistence type="predicted"/>
<comment type="caution">
    <text evidence="2">The sequence shown here is derived from an EMBL/GenBank/DDBJ whole genome shotgun (WGS) entry which is preliminary data.</text>
</comment>
<feature type="compositionally biased region" description="Acidic residues" evidence="1">
    <location>
        <begin position="330"/>
        <end position="339"/>
    </location>
</feature>
<dbReference type="CDD" id="cd00303">
    <property type="entry name" value="retropepsin_like"/>
    <property type="match status" value="1"/>
</dbReference>
<dbReference type="SUPFAM" id="SSF56672">
    <property type="entry name" value="DNA/RNA polymerases"/>
    <property type="match status" value="1"/>
</dbReference>
<dbReference type="AlphaFoldDB" id="A0A8H7RCG1"/>
<feature type="region of interest" description="Disordered" evidence="1">
    <location>
        <begin position="314"/>
        <end position="339"/>
    </location>
</feature>
<dbReference type="PANTHER" id="PTHR15503:SF22">
    <property type="entry name" value="TRANSPOSON TY3-I GAG POLYPROTEIN"/>
    <property type="match status" value="1"/>
</dbReference>
<dbReference type="OrthoDB" id="2285352at2759"/>
<feature type="compositionally biased region" description="Basic and acidic residues" evidence="1">
    <location>
        <begin position="484"/>
        <end position="495"/>
    </location>
</feature>
<keyword evidence="3" id="KW-1185">Reference proteome</keyword>
<dbReference type="InterPro" id="IPR032567">
    <property type="entry name" value="RTL1-rel"/>
</dbReference>
<feature type="compositionally biased region" description="Low complexity" evidence="1">
    <location>
        <begin position="245"/>
        <end position="257"/>
    </location>
</feature>
<dbReference type="CDD" id="cd01647">
    <property type="entry name" value="RT_LTR"/>
    <property type="match status" value="1"/>
</dbReference>